<keyword evidence="2" id="KW-1185">Reference proteome</keyword>
<accession>A0A7I4XYH0</accession>
<name>A0A7I4XYH0_HAECO</name>
<organism evidence="2 3">
    <name type="scientific">Haemonchus contortus</name>
    <name type="common">Barber pole worm</name>
    <dbReference type="NCBI Taxonomy" id="6289"/>
    <lineage>
        <taxon>Eukaryota</taxon>
        <taxon>Metazoa</taxon>
        <taxon>Ecdysozoa</taxon>
        <taxon>Nematoda</taxon>
        <taxon>Chromadorea</taxon>
        <taxon>Rhabditida</taxon>
        <taxon>Rhabditina</taxon>
        <taxon>Rhabditomorpha</taxon>
        <taxon>Strongyloidea</taxon>
        <taxon>Trichostrongylidae</taxon>
        <taxon>Haemonchus</taxon>
    </lineage>
</organism>
<evidence type="ECO:0000313" key="2">
    <source>
        <dbReference type="Proteomes" id="UP000025227"/>
    </source>
</evidence>
<dbReference type="AlphaFoldDB" id="A0A7I4XYH0"/>
<evidence type="ECO:0000313" key="3">
    <source>
        <dbReference type="WBParaSite" id="HCON_00028795-00001"/>
    </source>
</evidence>
<feature type="compositionally biased region" description="Low complexity" evidence="1">
    <location>
        <begin position="101"/>
        <end position="119"/>
    </location>
</feature>
<dbReference type="WBParaSite" id="HCON_00028795-00001">
    <property type="protein sequence ID" value="HCON_00028795-00001"/>
    <property type="gene ID" value="HCON_00028795"/>
</dbReference>
<dbReference type="OrthoDB" id="5832574at2759"/>
<proteinExistence type="predicted"/>
<dbReference type="Proteomes" id="UP000025227">
    <property type="component" value="Unplaced"/>
</dbReference>
<dbReference type="OMA" id="CENDVAS"/>
<protein>
    <submittedName>
        <fullName evidence="3">Late endosomal/lysosomal adaptor and MAPK and MTOR activator 1</fullName>
    </submittedName>
</protein>
<evidence type="ECO:0000256" key="1">
    <source>
        <dbReference type="SAM" id="MobiDB-lite"/>
    </source>
</evidence>
<sequence length="143" mass="15816">MEFGVMDFDAEDEGNTNAMESMEVRSDSRPPHTPCRCGAYDKIMVATSILRNRIIDAVNNELDQYEQPLSCLLQFSKDGTYCENDVASASSQLTFEESKNSPPLSSQSQSRSSELSTERSPSLDLIVNDIVVNASLLLLSKLK</sequence>
<feature type="region of interest" description="Disordered" evidence="1">
    <location>
        <begin position="92"/>
        <end position="119"/>
    </location>
</feature>
<reference evidence="3" key="1">
    <citation type="submission" date="2020-12" db="UniProtKB">
        <authorList>
            <consortium name="WormBaseParasite"/>
        </authorList>
    </citation>
    <scope>IDENTIFICATION</scope>
    <source>
        <strain evidence="3">MHco3</strain>
    </source>
</reference>